<evidence type="ECO:0000256" key="7">
    <source>
        <dbReference type="ARBA" id="ARBA00023008"/>
    </source>
</evidence>
<keyword evidence="3" id="KW-0964">Secreted</keyword>
<proteinExistence type="inferred from homology"/>
<keyword evidence="5" id="KW-0732">Signal</keyword>
<dbReference type="GO" id="GO:0046872">
    <property type="term" value="F:metal ion binding"/>
    <property type="evidence" value="ECO:0007669"/>
    <property type="project" value="UniProtKB-KW"/>
</dbReference>
<evidence type="ECO:0000256" key="5">
    <source>
        <dbReference type="ARBA" id="ARBA00022729"/>
    </source>
</evidence>
<dbReference type="GO" id="GO:0005576">
    <property type="term" value="C:extracellular region"/>
    <property type="evidence" value="ECO:0007669"/>
    <property type="project" value="UniProtKB-SubCell"/>
</dbReference>
<comment type="cofactor">
    <cofactor evidence="1">
        <name>Cu(2+)</name>
        <dbReference type="ChEBI" id="CHEBI:29036"/>
    </cofactor>
</comment>
<dbReference type="GO" id="GO:0004497">
    <property type="term" value="F:monooxygenase activity"/>
    <property type="evidence" value="ECO:0007669"/>
    <property type="project" value="UniProtKB-KW"/>
</dbReference>
<keyword evidence="9" id="KW-1015">Disulfide bond</keyword>
<keyword evidence="10" id="KW-0325">Glycoprotein</keyword>
<evidence type="ECO:0000313" key="13">
    <source>
        <dbReference type="Proteomes" id="UP001150238"/>
    </source>
</evidence>
<name>A0A9W9B1Z0_9AGAR</name>
<dbReference type="InterPro" id="IPR054497">
    <property type="entry name" value="LPMO_AA14"/>
</dbReference>
<comment type="subcellular location">
    <subcellularLocation>
        <location evidence="2">Secreted</location>
    </subcellularLocation>
</comment>
<reference evidence="12" key="1">
    <citation type="submission" date="2022-08" db="EMBL/GenBank/DDBJ databases">
        <authorList>
            <consortium name="DOE Joint Genome Institute"/>
            <person name="Min B."/>
            <person name="Riley R."/>
            <person name="Sierra-Patev S."/>
            <person name="Naranjo-Ortiz M."/>
            <person name="Looney B."/>
            <person name="Konkel Z."/>
            <person name="Slot J.C."/>
            <person name="Sakamoto Y."/>
            <person name="Steenwyk J.L."/>
            <person name="Rokas A."/>
            <person name="Carro J."/>
            <person name="Camarero S."/>
            <person name="Ferreira P."/>
            <person name="Molpeceres G."/>
            <person name="Ruiz-Duenas F.J."/>
            <person name="Serrano A."/>
            <person name="Henrissat B."/>
            <person name="Drula E."/>
            <person name="Hughes K.W."/>
            <person name="Mata J.L."/>
            <person name="Ishikawa N.K."/>
            <person name="Vargas-Isla R."/>
            <person name="Ushijima S."/>
            <person name="Smith C.A."/>
            <person name="Ahrendt S."/>
            <person name="Andreopoulos W."/>
            <person name="He G."/>
            <person name="Labutti K."/>
            <person name="Lipzen A."/>
            <person name="Ng V."/>
            <person name="Sandor L."/>
            <person name="Barry K."/>
            <person name="Martinez A.T."/>
            <person name="Xiao Y."/>
            <person name="Gibbons J.G."/>
            <person name="Terashima K."/>
            <person name="Hibbett D.S."/>
            <person name="Grigoriev I.V."/>
        </authorList>
    </citation>
    <scope>NUCLEOTIDE SEQUENCE</scope>
    <source>
        <strain evidence="12">Sp2 HRB7682 ss15</strain>
    </source>
</reference>
<evidence type="ECO:0000256" key="1">
    <source>
        <dbReference type="ARBA" id="ARBA00001973"/>
    </source>
</evidence>
<evidence type="ECO:0000256" key="6">
    <source>
        <dbReference type="ARBA" id="ARBA00023002"/>
    </source>
</evidence>
<accession>A0A9W9B1Z0</accession>
<evidence type="ECO:0000256" key="4">
    <source>
        <dbReference type="ARBA" id="ARBA00022723"/>
    </source>
</evidence>
<dbReference type="AlphaFoldDB" id="A0A9W9B1Z0"/>
<evidence type="ECO:0000313" key="12">
    <source>
        <dbReference type="EMBL" id="KAJ4496300.1"/>
    </source>
</evidence>
<dbReference type="EMBL" id="JANVFS010000001">
    <property type="protein sequence ID" value="KAJ4496300.1"/>
    <property type="molecule type" value="Genomic_DNA"/>
</dbReference>
<reference evidence="12" key="2">
    <citation type="journal article" date="2023" name="Proc. Natl. Acad. Sci. U.S.A.">
        <title>A global phylogenomic analysis of the shiitake genus Lentinula.</title>
        <authorList>
            <person name="Sierra-Patev S."/>
            <person name="Min B."/>
            <person name="Naranjo-Ortiz M."/>
            <person name="Looney B."/>
            <person name="Konkel Z."/>
            <person name="Slot J.C."/>
            <person name="Sakamoto Y."/>
            <person name="Steenwyk J.L."/>
            <person name="Rokas A."/>
            <person name="Carro J."/>
            <person name="Camarero S."/>
            <person name="Ferreira P."/>
            <person name="Molpeceres G."/>
            <person name="Ruiz-Duenas F.J."/>
            <person name="Serrano A."/>
            <person name="Henrissat B."/>
            <person name="Drula E."/>
            <person name="Hughes K.W."/>
            <person name="Mata J.L."/>
            <person name="Ishikawa N.K."/>
            <person name="Vargas-Isla R."/>
            <person name="Ushijima S."/>
            <person name="Smith C.A."/>
            <person name="Donoghue J."/>
            <person name="Ahrendt S."/>
            <person name="Andreopoulos W."/>
            <person name="He G."/>
            <person name="LaButti K."/>
            <person name="Lipzen A."/>
            <person name="Ng V."/>
            <person name="Riley R."/>
            <person name="Sandor L."/>
            <person name="Barry K."/>
            <person name="Martinez A.T."/>
            <person name="Xiao Y."/>
            <person name="Gibbons J.G."/>
            <person name="Terashima K."/>
            <person name="Grigoriev I.V."/>
            <person name="Hibbett D."/>
        </authorList>
    </citation>
    <scope>NUCLEOTIDE SEQUENCE</scope>
    <source>
        <strain evidence="12">Sp2 HRB7682 ss15</strain>
    </source>
</reference>
<dbReference type="Pfam" id="PF22810">
    <property type="entry name" value="LPMO_AA14"/>
    <property type="match status" value="1"/>
</dbReference>
<evidence type="ECO:0000256" key="8">
    <source>
        <dbReference type="ARBA" id="ARBA00023033"/>
    </source>
</evidence>
<comment type="caution">
    <text evidence="12">The sequence shown here is derived from an EMBL/GenBank/DDBJ whole genome shotgun (WGS) entry which is preliminary data.</text>
</comment>
<comment type="similarity">
    <text evidence="11">Belongs to the polysaccharide monooxygenase AA14 family.</text>
</comment>
<evidence type="ECO:0000256" key="3">
    <source>
        <dbReference type="ARBA" id="ARBA00022525"/>
    </source>
</evidence>
<sequence length="402" mass="44241">MQADVRGGHVHKTVSGALLPGSCTLLERVEYALLAFTHSVLNGLDAQMARTCTSALLILLIGLTITIQGAQAHVAAWHYGMYCLNGTSGYDNPNTNDAIQPLYRMTKDDWWFHHSNECDRFPPEAGDFLDLPVNGTFTVEHALNRAFTTLSYNGEDIGDFGDGEDHPGMGEDGDCITAINIHTQNESMAAGTAFAISYQSNMSLVTFENLVVFTVLYHTPWKRIATYSVPNLPTCPPEGCICAWGWIPNGCGTANMYHLGYRCKVVGQTGDAAVAPAQAPVWCEDDPDRCVNGAKQMLYWHQLDGNNIEVEGLDLAGDHKSPAYNAKCGFRNGAQTDIFLEPGTATSTNVPPSTIRHKLPSLVRTSPRPRRITPVTVLLEHAHRYIMMVYSFPLFVYYYARS</sequence>
<keyword evidence="8" id="KW-0503">Monooxygenase</keyword>
<evidence type="ECO:0000256" key="2">
    <source>
        <dbReference type="ARBA" id="ARBA00004613"/>
    </source>
</evidence>
<organism evidence="12 13">
    <name type="scientific">Lentinula lateritia</name>
    <dbReference type="NCBI Taxonomy" id="40482"/>
    <lineage>
        <taxon>Eukaryota</taxon>
        <taxon>Fungi</taxon>
        <taxon>Dikarya</taxon>
        <taxon>Basidiomycota</taxon>
        <taxon>Agaricomycotina</taxon>
        <taxon>Agaricomycetes</taxon>
        <taxon>Agaricomycetidae</taxon>
        <taxon>Agaricales</taxon>
        <taxon>Marasmiineae</taxon>
        <taxon>Omphalotaceae</taxon>
        <taxon>Lentinula</taxon>
    </lineage>
</organism>
<protein>
    <submittedName>
        <fullName evidence="12">Uncharacterized protein</fullName>
    </submittedName>
</protein>
<evidence type="ECO:0000256" key="10">
    <source>
        <dbReference type="ARBA" id="ARBA00023180"/>
    </source>
</evidence>
<evidence type="ECO:0000256" key="9">
    <source>
        <dbReference type="ARBA" id="ARBA00023157"/>
    </source>
</evidence>
<dbReference type="Proteomes" id="UP001150238">
    <property type="component" value="Unassembled WGS sequence"/>
</dbReference>
<keyword evidence="6" id="KW-0560">Oxidoreductase</keyword>
<evidence type="ECO:0000256" key="11">
    <source>
        <dbReference type="ARBA" id="ARBA00046340"/>
    </source>
</evidence>
<keyword evidence="4" id="KW-0479">Metal-binding</keyword>
<keyword evidence="7" id="KW-0186">Copper</keyword>
<gene>
    <name evidence="12" type="ORF">C8J55DRAFT_554016</name>
</gene>